<evidence type="ECO:0000256" key="1">
    <source>
        <dbReference type="ARBA" id="ARBA00004123"/>
    </source>
</evidence>
<feature type="domain" description="C2H2-type" evidence="10">
    <location>
        <begin position="494"/>
        <end position="522"/>
    </location>
</feature>
<dbReference type="AlphaFoldDB" id="A0AAD8G587"/>
<keyword evidence="12" id="KW-1185">Reference proteome</keyword>
<evidence type="ECO:0000259" key="10">
    <source>
        <dbReference type="PROSITE" id="PS50157"/>
    </source>
</evidence>
<dbReference type="InterPro" id="IPR041011">
    <property type="entry name" value="Znf_C2H2_6"/>
</dbReference>
<feature type="region of interest" description="Disordered" evidence="8">
    <location>
        <begin position="758"/>
        <end position="826"/>
    </location>
</feature>
<feature type="domain" description="C2H2-type" evidence="10">
    <location>
        <begin position="902"/>
        <end position="929"/>
    </location>
</feature>
<feature type="region of interest" description="Disordered" evidence="8">
    <location>
        <begin position="135"/>
        <end position="230"/>
    </location>
</feature>
<feature type="region of interest" description="Disordered" evidence="8">
    <location>
        <begin position="433"/>
        <end position="485"/>
    </location>
</feature>
<dbReference type="SMART" id="SM00355">
    <property type="entry name" value="ZnF_C2H2"/>
    <property type="match status" value="9"/>
</dbReference>
<dbReference type="PANTHER" id="PTHR24394:SF15">
    <property type="entry name" value="ZINC FINGER AND BTB DOMAIN-CONTAINING PROTEIN 21"/>
    <property type="match status" value="1"/>
</dbReference>
<dbReference type="Pfam" id="PF18450">
    <property type="entry name" value="zf_C2H2_6"/>
    <property type="match status" value="1"/>
</dbReference>
<evidence type="ECO:0000256" key="5">
    <source>
        <dbReference type="ARBA" id="ARBA00022833"/>
    </source>
</evidence>
<feature type="compositionally biased region" description="Basic and acidic residues" evidence="8">
    <location>
        <begin position="359"/>
        <end position="371"/>
    </location>
</feature>
<evidence type="ECO:0000259" key="9">
    <source>
        <dbReference type="PROSITE" id="PS50097"/>
    </source>
</evidence>
<dbReference type="SUPFAM" id="SSF57667">
    <property type="entry name" value="beta-beta-alpha zinc fingers"/>
    <property type="match status" value="6"/>
</dbReference>
<feature type="compositionally biased region" description="Basic residues" evidence="8">
    <location>
        <begin position="433"/>
        <end position="442"/>
    </location>
</feature>
<feature type="compositionally biased region" description="Basic and acidic residues" evidence="8">
    <location>
        <begin position="779"/>
        <end position="804"/>
    </location>
</feature>
<feature type="domain" description="C2H2-type" evidence="10">
    <location>
        <begin position="874"/>
        <end position="901"/>
    </location>
</feature>
<dbReference type="PANTHER" id="PTHR24394">
    <property type="entry name" value="ZINC FINGER PROTEIN"/>
    <property type="match status" value="1"/>
</dbReference>
<dbReference type="SMART" id="SM00225">
    <property type="entry name" value="BTB"/>
    <property type="match status" value="1"/>
</dbReference>
<feature type="domain" description="C2H2-type" evidence="10">
    <location>
        <begin position="1017"/>
        <end position="1042"/>
    </location>
</feature>
<feature type="region of interest" description="Disordered" evidence="8">
    <location>
        <begin position="928"/>
        <end position="998"/>
    </location>
</feature>
<feature type="domain" description="C2H2-type" evidence="10">
    <location>
        <begin position="614"/>
        <end position="641"/>
    </location>
</feature>
<dbReference type="InterPro" id="IPR036236">
    <property type="entry name" value="Znf_C2H2_sf"/>
</dbReference>
<evidence type="ECO:0000313" key="12">
    <source>
        <dbReference type="Proteomes" id="UP001230051"/>
    </source>
</evidence>
<dbReference type="FunFam" id="3.30.710.10:FF:000065">
    <property type="entry name" value="zinc finger and BTB domain-containing protein 21"/>
    <property type="match status" value="1"/>
</dbReference>
<evidence type="ECO:0000256" key="7">
    <source>
        <dbReference type="PROSITE-ProRule" id="PRU00042"/>
    </source>
</evidence>
<evidence type="ECO:0000313" key="11">
    <source>
        <dbReference type="EMBL" id="KAK1169320.1"/>
    </source>
</evidence>
<dbReference type="InterPro" id="IPR013087">
    <property type="entry name" value="Znf_C2H2_type"/>
</dbReference>
<dbReference type="GO" id="GO:0008270">
    <property type="term" value="F:zinc ion binding"/>
    <property type="evidence" value="ECO:0007669"/>
    <property type="project" value="UniProtKB-KW"/>
</dbReference>
<organism evidence="11 12">
    <name type="scientific">Acipenser oxyrinchus oxyrinchus</name>
    <dbReference type="NCBI Taxonomy" id="40147"/>
    <lineage>
        <taxon>Eukaryota</taxon>
        <taxon>Metazoa</taxon>
        <taxon>Chordata</taxon>
        <taxon>Craniata</taxon>
        <taxon>Vertebrata</taxon>
        <taxon>Euteleostomi</taxon>
        <taxon>Actinopterygii</taxon>
        <taxon>Chondrostei</taxon>
        <taxon>Acipenseriformes</taxon>
        <taxon>Acipenseridae</taxon>
        <taxon>Acipenser</taxon>
    </lineage>
</organism>
<accession>A0AAD8G587</accession>
<protein>
    <submittedName>
        <fullName evidence="11">Zinc finger and BTB domain-containing protein 21</fullName>
    </submittedName>
</protein>
<keyword evidence="4 7" id="KW-0863">Zinc-finger</keyword>
<comment type="caution">
    <text evidence="11">The sequence shown here is derived from an EMBL/GenBank/DDBJ whole genome shotgun (WGS) entry which is preliminary data.</text>
</comment>
<dbReference type="SUPFAM" id="SSF54695">
    <property type="entry name" value="POZ domain"/>
    <property type="match status" value="1"/>
</dbReference>
<feature type="compositionally biased region" description="Polar residues" evidence="8">
    <location>
        <begin position="178"/>
        <end position="197"/>
    </location>
</feature>
<feature type="region of interest" description="Disordered" evidence="8">
    <location>
        <begin position="347"/>
        <end position="402"/>
    </location>
</feature>
<evidence type="ECO:0000256" key="3">
    <source>
        <dbReference type="ARBA" id="ARBA00022737"/>
    </source>
</evidence>
<dbReference type="Pfam" id="PF00096">
    <property type="entry name" value="zf-C2H2"/>
    <property type="match status" value="4"/>
</dbReference>
<evidence type="ECO:0000256" key="2">
    <source>
        <dbReference type="ARBA" id="ARBA00022723"/>
    </source>
</evidence>
<dbReference type="FunFam" id="3.30.160.60:FF:000897">
    <property type="entry name" value="Zinc finger and BTB domain-containing protein 21"/>
    <property type="match status" value="1"/>
</dbReference>
<keyword evidence="2" id="KW-0479">Metal-binding</keyword>
<evidence type="ECO:0000256" key="8">
    <source>
        <dbReference type="SAM" id="MobiDB-lite"/>
    </source>
</evidence>
<feature type="region of interest" description="Disordered" evidence="8">
    <location>
        <begin position="262"/>
        <end position="314"/>
    </location>
</feature>
<evidence type="ECO:0000256" key="4">
    <source>
        <dbReference type="ARBA" id="ARBA00022771"/>
    </source>
</evidence>
<dbReference type="PROSITE" id="PS50157">
    <property type="entry name" value="ZINC_FINGER_C2H2_2"/>
    <property type="match status" value="6"/>
</dbReference>
<dbReference type="Pfam" id="PF00651">
    <property type="entry name" value="BTB"/>
    <property type="match status" value="1"/>
</dbReference>
<dbReference type="InterPro" id="IPR000210">
    <property type="entry name" value="BTB/POZ_dom"/>
</dbReference>
<name>A0AAD8G587_ACIOX</name>
<dbReference type="GO" id="GO:0005634">
    <property type="term" value="C:nucleus"/>
    <property type="evidence" value="ECO:0007669"/>
    <property type="project" value="UniProtKB-SubCell"/>
</dbReference>
<dbReference type="InterPro" id="IPR011333">
    <property type="entry name" value="SKP1/BTB/POZ_sf"/>
</dbReference>
<dbReference type="PROSITE" id="PS50097">
    <property type="entry name" value="BTB"/>
    <property type="match status" value="1"/>
</dbReference>
<dbReference type="Gene3D" id="3.30.160.60">
    <property type="entry name" value="Classic Zinc Finger"/>
    <property type="match status" value="7"/>
</dbReference>
<dbReference type="GO" id="GO:0000981">
    <property type="term" value="F:DNA-binding transcription factor activity, RNA polymerase II-specific"/>
    <property type="evidence" value="ECO:0007669"/>
    <property type="project" value="TreeGrafter"/>
</dbReference>
<feature type="compositionally biased region" description="Basic and acidic residues" evidence="8">
    <location>
        <begin position="464"/>
        <end position="478"/>
    </location>
</feature>
<keyword evidence="5" id="KW-0862">Zinc</keyword>
<keyword evidence="3" id="KW-0677">Repeat</keyword>
<keyword evidence="6" id="KW-0539">Nucleus</keyword>
<feature type="domain" description="C2H2-type" evidence="10">
    <location>
        <begin position="731"/>
        <end position="759"/>
    </location>
</feature>
<dbReference type="PROSITE" id="PS00028">
    <property type="entry name" value="ZINC_FINGER_C2H2_1"/>
    <property type="match status" value="8"/>
</dbReference>
<dbReference type="Proteomes" id="UP001230051">
    <property type="component" value="Unassembled WGS sequence"/>
</dbReference>
<evidence type="ECO:0000256" key="6">
    <source>
        <dbReference type="ARBA" id="ARBA00023242"/>
    </source>
</evidence>
<dbReference type="EMBL" id="JAGXEW010000007">
    <property type="protein sequence ID" value="KAK1169320.1"/>
    <property type="molecule type" value="Genomic_DNA"/>
</dbReference>
<feature type="region of interest" description="Disordered" evidence="8">
    <location>
        <begin position="635"/>
        <end position="675"/>
    </location>
</feature>
<gene>
    <name evidence="11" type="primary">ZBTB21</name>
    <name evidence="11" type="ORF">AOXY_G8085</name>
</gene>
<reference evidence="11" key="1">
    <citation type="submission" date="2022-02" db="EMBL/GenBank/DDBJ databases">
        <title>Atlantic sturgeon de novo genome assembly.</title>
        <authorList>
            <person name="Stock M."/>
            <person name="Klopp C."/>
            <person name="Guiguen Y."/>
            <person name="Cabau C."/>
            <person name="Parinello H."/>
            <person name="Santidrian Yebra-Pimentel E."/>
            <person name="Kuhl H."/>
            <person name="Dirks R.P."/>
            <person name="Guessner J."/>
            <person name="Wuertz S."/>
            <person name="Du K."/>
            <person name="Schartl M."/>
        </authorList>
    </citation>
    <scope>NUCLEOTIDE SEQUENCE</scope>
    <source>
        <strain evidence="11">STURGEONOMICS-FGT-2020</strain>
        <tissue evidence="11">Whole blood</tissue>
    </source>
</reference>
<proteinExistence type="predicted"/>
<feature type="compositionally biased region" description="Pro residues" evidence="8">
    <location>
        <begin position="946"/>
        <end position="961"/>
    </location>
</feature>
<feature type="compositionally biased region" description="Polar residues" evidence="8">
    <location>
        <begin position="262"/>
        <end position="279"/>
    </location>
</feature>
<feature type="compositionally biased region" description="Basic and acidic residues" evidence="8">
    <location>
        <begin position="280"/>
        <end position="289"/>
    </location>
</feature>
<feature type="domain" description="BTB" evidence="9">
    <location>
        <begin position="30"/>
        <end position="96"/>
    </location>
</feature>
<dbReference type="Gene3D" id="3.30.710.10">
    <property type="entry name" value="Potassium Channel Kv1.1, Chain A"/>
    <property type="match status" value="1"/>
</dbReference>
<comment type="subcellular location">
    <subcellularLocation>
        <location evidence="1">Nucleus</location>
    </subcellularLocation>
</comment>
<dbReference type="FunFam" id="3.30.160.60:FF:000777">
    <property type="entry name" value="zinc finger and BTB domain-containing protein 21"/>
    <property type="match status" value="1"/>
</dbReference>
<sequence>MEGLTHYINPAHAVSLLSSLNEQRLKGKLCDVLLIVGDHKFRAHKSVLAGSSEYFHSLFARGDGEARSVVQLDFCEPDAFEDVLNYIYSSSIVVEKDCLAAVQELGYSLGISFLTNILSKKPQALYAGSRRKAPFSEEDESGLQKRSVIVCQGRSDKPRPSSAQGKRPSPTPLADLKQFSSIKCNKTSTSQNVSESGQAWAKDSSASSGNNKERGTPASASPVRKSSGVIEGLVRMTSPATILQMGKPIQTSPMRPQLATSFSFNDSRTLQERVQPNSTGHRDHRDHRTLAHHSSVGPHASPGRPGPDRQRIDRSGPLVKSLLRRSLSMDSPVPFHSPAFELKSMQAPEETVLQPGPEKSVEHKRVKEKPKVIQPPHRRPGVFSKPPETQVHVKTEPSSPLADPSEIIRVTVGDSLPVNLRDLQMNTEHLRNVTKHSFKRKSRADGKRTQSKKSKYVIDDGDFGMEHTRRATAPHDSDTEGGPELNETRQSRIFKCWSCLKIFRSNTGLYRHVNMYHNPEKPYSCDICHKRFHTNFKVWTHCQTQHGVVKNPAPASSSYSILDEKFQRKLIDIVREREIKKALMAKLRRNKQGLGGSQAQHFPKRGMRGKAKNYFCVYCGKVFRFHSQFKQHVKMHPGEKPATEVDEEREEGGGGGDDLTIEQEPPTSPSPGTTQEMYPCKLCNAKLPSPVEQGDHERLCRHATVCPYCNLRFTTPELKREHEGQCEYKKLTCLECMRTFKSSFSIWRHQVEVHNQNTMTPKERLSLSPADLNGETPEEAARPEPESAEVRGARDSSTVSKDDPVLSDSSEQMHFEDSDDSLNAPEDLSLSRKLDLKIKEEPAEEAVEVVEDDEVSEPGVEPKDDAAGMEVNIWTCEKCGKIFAVRNQLERHQELLCHIKPFVCHICNKAFRTNFRLWSHFQSHMASSEELSSKEADPPHPSSASPSPPPPTPAPPQPVSPPSRVKKPEAERARRASFSSFSTPKPSDAEKSVTPQESDTLFYHAPPLSAITFKRQFMCKLCHRTFKTAFSLWSHEQSHTNV</sequence>